<keyword evidence="9" id="KW-1133">Transmembrane helix</keyword>
<evidence type="ECO:0000256" key="5">
    <source>
        <dbReference type="ARBA" id="ARBA00022801"/>
    </source>
</evidence>
<reference evidence="10 11" key="1">
    <citation type="journal article" date="2019" name="G3 (Bethesda)">
        <title>Sequencing of a Wild Apple (Malus baccata) Genome Unravels the Differences Between Cultivated and Wild Apple Species Regarding Disease Resistance and Cold Tolerance.</title>
        <authorList>
            <person name="Chen X."/>
        </authorList>
    </citation>
    <scope>NUCLEOTIDE SEQUENCE [LARGE SCALE GENOMIC DNA]</scope>
    <source>
        <strain evidence="11">cv. Shandingzi</strain>
        <tissue evidence="10">Leaves</tissue>
    </source>
</reference>
<evidence type="ECO:0000313" key="11">
    <source>
        <dbReference type="Proteomes" id="UP000315295"/>
    </source>
</evidence>
<dbReference type="GO" id="GO:0071555">
    <property type="term" value="P:cell wall organization"/>
    <property type="evidence" value="ECO:0007669"/>
    <property type="project" value="UniProtKB-KW"/>
</dbReference>
<keyword evidence="9" id="KW-0812">Transmembrane</keyword>
<keyword evidence="5 8" id="KW-0378">Hydrolase</keyword>
<dbReference type="Pfam" id="PF00295">
    <property type="entry name" value="Glyco_hydro_28"/>
    <property type="match status" value="2"/>
</dbReference>
<evidence type="ECO:0000256" key="6">
    <source>
        <dbReference type="ARBA" id="ARBA00023295"/>
    </source>
</evidence>
<evidence type="ECO:0000256" key="8">
    <source>
        <dbReference type="RuleBase" id="RU361169"/>
    </source>
</evidence>
<protein>
    <recommendedName>
        <fullName evidence="12">Pectate lyase superfamily protein domain-containing protein</fullName>
    </recommendedName>
</protein>
<dbReference type="GO" id="GO:0005975">
    <property type="term" value="P:carbohydrate metabolic process"/>
    <property type="evidence" value="ECO:0007669"/>
    <property type="project" value="InterPro"/>
</dbReference>
<dbReference type="InterPro" id="IPR006626">
    <property type="entry name" value="PbH1"/>
</dbReference>
<evidence type="ECO:0000256" key="9">
    <source>
        <dbReference type="SAM" id="Phobius"/>
    </source>
</evidence>
<organism evidence="10 11">
    <name type="scientific">Malus baccata</name>
    <name type="common">Siberian crab apple</name>
    <name type="synonym">Pyrus baccata</name>
    <dbReference type="NCBI Taxonomy" id="106549"/>
    <lineage>
        <taxon>Eukaryota</taxon>
        <taxon>Viridiplantae</taxon>
        <taxon>Streptophyta</taxon>
        <taxon>Embryophyta</taxon>
        <taxon>Tracheophyta</taxon>
        <taxon>Spermatophyta</taxon>
        <taxon>Magnoliopsida</taxon>
        <taxon>eudicotyledons</taxon>
        <taxon>Gunneridae</taxon>
        <taxon>Pentapetalae</taxon>
        <taxon>rosids</taxon>
        <taxon>fabids</taxon>
        <taxon>Rosales</taxon>
        <taxon>Rosaceae</taxon>
        <taxon>Amygdaloideae</taxon>
        <taxon>Maleae</taxon>
        <taxon>Malus</taxon>
    </lineage>
</organism>
<keyword evidence="6 8" id="KW-0326">Glycosidase</keyword>
<evidence type="ECO:0000256" key="3">
    <source>
        <dbReference type="ARBA" id="ARBA00022512"/>
    </source>
</evidence>
<evidence type="ECO:0000256" key="4">
    <source>
        <dbReference type="ARBA" id="ARBA00022525"/>
    </source>
</evidence>
<keyword evidence="3" id="KW-0134">Cell wall</keyword>
<evidence type="ECO:0008006" key="12">
    <source>
        <dbReference type="Google" id="ProtNLM"/>
    </source>
</evidence>
<dbReference type="SMART" id="SM00710">
    <property type="entry name" value="PbH1"/>
    <property type="match status" value="4"/>
</dbReference>
<dbReference type="STRING" id="106549.A0A540MWN0"/>
<evidence type="ECO:0000313" key="10">
    <source>
        <dbReference type="EMBL" id="TQE02760.1"/>
    </source>
</evidence>
<sequence length="428" mass="47555">MSHEVLNFAFYTNIGSLGVHNSQACVSNITVRNAVIRESDNGVRIKTWQGGTGCVSGILFENIQMENVLNCLLVDQYYCLSKGCLNQTSAVLVTDLTYRNIKGTYDVRTPPIHFACSDTVACRNITLSEVELYPHEGELMDDPFCWNAYGIQETATIPPIDCLQEGEPQVAAEETKNMPSLQTSLPPELANNVIRLYRECLRRVKYVGHRIVSMGGRRFGTNFHLRFRILEALLFLGFMSAMTVLFVVCGLTISDLFAAIPAFLPTGWALLLACVSNITVRNAVIRESDNGVRIKTWQGGTGCVSGILFENIQMENVLNCLLVDQYYCLSKGCLNQTSAVLVTDLTYRNIKGTYDVRTPPIHFACSDTVACRNITLSEVELYPHEGELMDDPFCWNAYGIQETATIPPIDCLQEGEPQVAAEVSEYTC</sequence>
<evidence type="ECO:0000256" key="1">
    <source>
        <dbReference type="ARBA" id="ARBA00004191"/>
    </source>
</evidence>
<dbReference type="PANTHER" id="PTHR31375">
    <property type="match status" value="1"/>
</dbReference>
<comment type="subcellular location">
    <subcellularLocation>
        <location evidence="1">Secreted</location>
        <location evidence="1">Cell wall</location>
    </subcellularLocation>
</comment>
<keyword evidence="9" id="KW-0472">Membrane</keyword>
<dbReference type="Proteomes" id="UP000315295">
    <property type="component" value="Unassembled WGS sequence"/>
</dbReference>
<comment type="similarity">
    <text evidence="2 8">Belongs to the glycosyl hydrolase 28 family.</text>
</comment>
<keyword evidence="11" id="KW-1185">Reference proteome</keyword>
<dbReference type="GO" id="GO:0004650">
    <property type="term" value="F:polygalacturonase activity"/>
    <property type="evidence" value="ECO:0007669"/>
    <property type="project" value="InterPro"/>
</dbReference>
<evidence type="ECO:0000256" key="2">
    <source>
        <dbReference type="ARBA" id="ARBA00008834"/>
    </source>
</evidence>
<proteinExistence type="inferred from homology"/>
<comment type="caution">
    <text evidence="10">The sequence shown here is derived from an EMBL/GenBank/DDBJ whole genome shotgun (WGS) entry which is preliminary data.</text>
</comment>
<gene>
    <name evidence="10" type="ORF">C1H46_011589</name>
</gene>
<dbReference type="SUPFAM" id="SSF51126">
    <property type="entry name" value="Pectin lyase-like"/>
    <property type="match status" value="2"/>
</dbReference>
<keyword evidence="7" id="KW-0961">Cell wall biogenesis/degradation</keyword>
<keyword evidence="4" id="KW-0964">Secreted</keyword>
<evidence type="ECO:0000256" key="7">
    <source>
        <dbReference type="ARBA" id="ARBA00023316"/>
    </source>
</evidence>
<feature type="transmembrane region" description="Helical" evidence="9">
    <location>
        <begin position="232"/>
        <end position="253"/>
    </location>
</feature>
<dbReference type="InterPro" id="IPR011050">
    <property type="entry name" value="Pectin_lyase_fold/virulence"/>
</dbReference>
<accession>A0A540MWN0</accession>
<dbReference type="InterPro" id="IPR012334">
    <property type="entry name" value="Pectin_lyas_fold"/>
</dbReference>
<dbReference type="InterPro" id="IPR000743">
    <property type="entry name" value="Glyco_hydro_28"/>
</dbReference>
<dbReference type="EMBL" id="VIEB01000168">
    <property type="protein sequence ID" value="TQE02760.1"/>
    <property type="molecule type" value="Genomic_DNA"/>
</dbReference>
<feature type="transmembrane region" description="Helical" evidence="9">
    <location>
        <begin position="259"/>
        <end position="280"/>
    </location>
</feature>
<dbReference type="AlphaFoldDB" id="A0A540MWN0"/>
<name>A0A540MWN0_MALBA</name>
<dbReference type="Gene3D" id="2.160.20.10">
    <property type="entry name" value="Single-stranded right-handed beta-helix, Pectin lyase-like"/>
    <property type="match status" value="2"/>
</dbReference>